<accession>A0ABR5NYV9</accession>
<evidence type="ECO:0000259" key="5">
    <source>
        <dbReference type="Pfam" id="PF02852"/>
    </source>
</evidence>
<dbReference type="PANTHER" id="PTHR43014">
    <property type="entry name" value="MERCURIC REDUCTASE"/>
    <property type="match status" value="1"/>
</dbReference>
<comment type="cofactor">
    <cofactor evidence="1">
        <name>FAD</name>
        <dbReference type="ChEBI" id="CHEBI:57692"/>
    </cofactor>
</comment>
<dbReference type="InterPro" id="IPR036188">
    <property type="entry name" value="FAD/NAD-bd_sf"/>
</dbReference>
<evidence type="ECO:0000256" key="1">
    <source>
        <dbReference type="ARBA" id="ARBA00001974"/>
    </source>
</evidence>
<proteinExistence type="inferred from homology"/>
<gene>
    <name evidence="7" type="ORF">FC31_GL000601</name>
</gene>
<protein>
    <submittedName>
        <fullName evidence="7">Pyridine nucleotide-disulfide oxidoreductase</fullName>
    </submittedName>
</protein>
<evidence type="ECO:0000259" key="6">
    <source>
        <dbReference type="Pfam" id="PF07992"/>
    </source>
</evidence>
<evidence type="ECO:0000313" key="7">
    <source>
        <dbReference type="EMBL" id="KRK59581.1"/>
    </source>
</evidence>
<dbReference type="Proteomes" id="UP000051883">
    <property type="component" value="Unassembled WGS sequence"/>
</dbReference>
<dbReference type="InterPro" id="IPR004099">
    <property type="entry name" value="Pyr_nucl-diS_OxRdtase_dimer"/>
</dbReference>
<dbReference type="Gene3D" id="3.50.50.60">
    <property type="entry name" value="FAD/NAD(P)-binding domain"/>
    <property type="match status" value="2"/>
</dbReference>
<dbReference type="Pfam" id="PF02852">
    <property type="entry name" value="Pyr_redox_dim"/>
    <property type="match status" value="1"/>
</dbReference>
<dbReference type="SUPFAM" id="SSF55424">
    <property type="entry name" value="FAD/NAD-linked reductases, dimerisation (C-terminal) domain"/>
    <property type="match status" value="1"/>
</dbReference>
<dbReference type="EMBL" id="AZDK01000018">
    <property type="protein sequence ID" value="KRK59581.1"/>
    <property type="molecule type" value="Genomic_DNA"/>
</dbReference>
<comment type="caution">
    <text evidence="7">The sequence shown here is derived from an EMBL/GenBank/DDBJ whole genome shotgun (WGS) entry which is preliminary data.</text>
</comment>
<keyword evidence="4" id="KW-0274">FAD</keyword>
<dbReference type="Gene3D" id="3.30.390.30">
    <property type="match status" value="1"/>
</dbReference>
<dbReference type="PRINTS" id="PR00368">
    <property type="entry name" value="FADPNR"/>
</dbReference>
<dbReference type="PANTHER" id="PTHR43014:SF4">
    <property type="entry name" value="PYRIDINE NUCLEOTIDE-DISULFIDE OXIDOREDUCTASE RCLA-RELATED"/>
    <property type="match status" value="1"/>
</dbReference>
<dbReference type="PRINTS" id="PR00411">
    <property type="entry name" value="PNDRDTASEI"/>
</dbReference>
<dbReference type="InterPro" id="IPR001100">
    <property type="entry name" value="Pyr_nuc-diS_OxRdtase"/>
</dbReference>
<organism evidence="7 8">
    <name type="scientific">Limosilactobacillus antri DSM 16041</name>
    <dbReference type="NCBI Taxonomy" id="525309"/>
    <lineage>
        <taxon>Bacteria</taxon>
        <taxon>Bacillati</taxon>
        <taxon>Bacillota</taxon>
        <taxon>Bacilli</taxon>
        <taxon>Lactobacillales</taxon>
        <taxon>Lactobacillaceae</taxon>
        <taxon>Limosilactobacillus</taxon>
    </lineage>
</organism>
<evidence type="ECO:0000313" key="8">
    <source>
        <dbReference type="Proteomes" id="UP000051883"/>
    </source>
</evidence>
<name>A0ABR5NYV9_9LACO</name>
<feature type="domain" description="FAD/NAD(P)-binding" evidence="6">
    <location>
        <begin position="36"/>
        <end position="332"/>
    </location>
</feature>
<evidence type="ECO:0000256" key="4">
    <source>
        <dbReference type="ARBA" id="ARBA00022827"/>
    </source>
</evidence>
<comment type="similarity">
    <text evidence="2">Belongs to the class-I pyridine nucleotide-disulfide oxidoreductase family.</text>
</comment>
<dbReference type="InterPro" id="IPR016156">
    <property type="entry name" value="FAD/NAD-linked_Rdtase_dimer_sf"/>
</dbReference>
<evidence type="ECO:0000256" key="2">
    <source>
        <dbReference type="ARBA" id="ARBA00007532"/>
    </source>
</evidence>
<evidence type="ECO:0000256" key="3">
    <source>
        <dbReference type="ARBA" id="ARBA00022630"/>
    </source>
</evidence>
<dbReference type="PIRSF" id="PIRSF000350">
    <property type="entry name" value="Mercury_reductase_MerA"/>
    <property type="match status" value="1"/>
</dbReference>
<keyword evidence="8" id="KW-1185">Reference proteome</keyword>
<reference evidence="7 8" key="1">
    <citation type="journal article" date="2015" name="Genome Announc.">
        <title>Expanding the biotechnology potential of lactobacilli through comparative genomics of 213 strains and associated genera.</title>
        <authorList>
            <person name="Sun Z."/>
            <person name="Harris H.M."/>
            <person name="McCann A."/>
            <person name="Guo C."/>
            <person name="Argimon S."/>
            <person name="Zhang W."/>
            <person name="Yang X."/>
            <person name="Jeffery I.B."/>
            <person name="Cooney J.C."/>
            <person name="Kagawa T.F."/>
            <person name="Liu W."/>
            <person name="Song Y."/>
            <person name="Salvetti E."/>
            <person name="Wrobel A."/>
            <person name="Rasinkangas P."/>
            <person name="Parkhill J."/>
            <person name="Rea M.C."/>
            <person name="O'Sullivan O."/>
            <person name="Ritari J."/>
            <person name="Douillard F.P."/>
            <person name="Paul Ross R."/>
            <person name="Yang R."/>
            <person name="Briner A.E."/>
            <person name="Felis G.E."/>
            <person name="de Vos W.M."/>
            <person name="Barrangou R."/>
            <person name="Klaenhammer T.R."/>
            <person name="Caufield P.W."/>
            <person name="Cui Y."/>
            <person name="Zhang H."/>
            <person name="O'Toole P.W."/>
        </authorList>
    </citation>
    <scope>NUCLEOTIDE SEQUENCE [LARGE SCALE GENOMIC DNA]</scope>
    <source>
        <strain evidence="7 8">DSM 16041</strain>
    </source>
</reference>
<dbReference type="Pfam" id="PF07992">
    <property type="entry name" value="Pyr_redox_2"/>
    <property type="match status" value="1"/>
</dbReference>
<dbReference type="SUPFAM" id="SSF51905">
    <property type="entry name" value="FAD/NAD(P)-binding domain"/>
    <property type="match status" value="1"/>
</dbReference>
<keyword evidence="3" id="KW-0285">Flavoprotein</keyword>
<feature type="domain" description="Pyridine nucleotide-disulphide oxidoreductase dimerisation" evidence="5">
    <location>
        <begin position="361"/>
        <end position="468"/>
    </location>
</feature>
<sequence length="475" mass="51620">MLSAPSKLRDIRRFPGIIHAKTHPKEEAAMKTVQNIVIGFGKGGKTLAKFLAQQGQEVLVVEKSREMYGGTCINIACLPSKRLITEAARGTDFATAIQGKREMVAQLRAKNYHMLADEDTITVLDGTARFTGDHTISVTTASGQQEFTGERIFINTGAQPVIPAIPGLRESPALLTSTSAMELDSLPQKLVIIGAGYIGLEFAGMFAEFGAQVTVVDHHQEFLPREDLDVAAMVKANLEQRGVTFRLGVSIDQVATANGQAQVTISQDGHPDRIPADKILAATGRRPATADLGLENTGIAVDDRGAVKVDDQLHTTVPNVWAIGDVKGGTQFTYISLDDFRIIKDELFGDGSRRVSNRGAVPTSVFIEPPLAQVGLTEKQAHAQKQDYLLFKLPVAAIPKAKVLKDQRGVLKMLVDPQTKLILGATLYAPEAHEIINMVALAMRAKLPYTMLRDQIYTHPTISEAFNDLLKKPQE</sequence>
<dbReference type="InterPro" id="IPR023753">
    <property type="entry name" value="FAD/NAD-binding_dom"/>
</dbReference>